<comment type="caution">
    <text evidence="1">The sequence shown here is derived from an EMBL/GenBank/DDBJ whole genome shotgun (WGS) entry which is preliminary data.</text>
</comment>
<organism evidence="1 2">
    <name type="scientific">Potamilus streckersoni</name>
    <dbReference type="NCBI Taxonomy" id="2493646"/>
    <lineage>
        <taxon>Eukaryota</taxon>
        <taxon>Metazoa</taxon>
        <taxon>Spiralia</taxon>
        <taxon>Lophotrochozoa</taxon>
        <taxon>Mollusca</taxon>
        <taxon>Bivalvia</taxon>
        <taxon>Autobranchia</taxon>
        <taxon>Heteroconchia</taxon>
        <taxon>Palaeoheterodonta</taxon>
        <taxon>Unionida</taxon>
        <taxon>Unionoidea</taxon>
        <taxon>Unionidae</taxon>
        <taxon>Ambleminae</taxon>
        <taxon>Lampsilini</taxon>
        <taxon>Potamilus</taxon>
    </lineage>
</organism>
<protein>
    <submittedName>
        <fullName evidence="1">Uncharacterized protein</fullName>
    </submittedName>
</protein>
<keyword evidence="2" id="KW-1185">Reference proteome</keyword>
<proteinExistence type="predicted"/>
<sequence>MLRYWFISRAGPEAPAGCPPCPRLGDDPLGKRLALAGCRLGQNTTGRGQGDKAPVRADHTALQVSRSASPSPVAVARAYLFVSVYGKCPCVCN</sequence>
<reference evidence="1" key="3">
    <citation type="submission" date="2023-05" db="EMBL/GenBank/DDBJ databases">
        <authorList>
            <person name="Smith C.H."/>
        </authorList>
    </citation>
    <scope>NUCLEOTIDE SEQUENCE</scope>
    <source>
        <strain evidence="1">CHS0354</strain>
        <tissue evidence="1">Mantle</tissue>
    </source>
</reference>
<dbReference type="EMBL" id="JAEAOA010001227">
    <property type="protein sequence ID" value="KAK3577618.1"/>
    <property type="molecule type" value="Genomic_DNA"/>
</dbReference>
<gene>
    <name evidence="1" type="ORF">CHS0354_020172</name>
</gene>
<accession>A0AAE0VGP6</accession>
<evidence type="ECO:0000313" key="1">
    <source>
        <dbReference type="EMBL" id="KAK3577618.1"/>
    </source>
</evidence>
<dbReference type="AlphaFoldDB" id="A0AAE0VGP6"/>
<reference evidence="1" key="1">
    <citation type="journal article" date="2021" name="Genome Biol. Evol.">
        <title>A High-Quality Reference Genome for a Parasitic Bivalve with Doubly Uniparental Inheritance (Bivalvia: Unionida).</title>
        <authorList>
            <person name="Smith C.H."/>
        </authorList>
    </citation>
    <scope>NUCLEOTIDE SEQUENCE</scope>
    <source>
        <strain evidence="1">CHS0354</strain>
    </source>
</reference>
<reference evidence="1" key="2">
    <citation type="journal article" date="2021" name="Genome Biol. Evol.">
        <title>Developing a high-quality reference genome for a parasitic bivalve with doubly uniparental inheritance (Bivalvia: Unionida).</title>
        <authorList>
            <person name="Smith C.H."/>
        </authorList>
    </citation>
    <scope>NUCLEOTIDE SEQUENCE</scope>
    <source>
        <strain evidence="1">CHS0354</strain>
        <tissue evidence="1">Mantle</tissue>
    </source>
</reference>
<name>A0AAE0VGP6_9BIVA</name>
<evidence type="ECO:0000313" key="2">
    <source>
        <dbReference type="Proteomes" id="UP001195483"/>
    </source>
</evidence>
<dbReference type="Proteomes" id="UP001195483">
    <property type="component" value="Unassembled WGS sequence"/>
</dbReference>